<sequence>MVKRPKIARKPTTPPAAEDWVKSGGLDPEVQSTPESQPTDGEKKKPYPHRISFDTDTPQYKRLKKASFEQERSLNDILREAVENWLKARGY</sequence>
<keyword evidence="3" id="KW-1185">Reference proteome</keyword>
<dbReference type="InterPro" id="IPR013321">
    <property type="entry name" value="Arc_rbn_hlx_hlx"/>
</dbReference>
<feature type="compositionally biased region" description="Polar residues" evidence="1">
    <location>
        <begin position="30"/>
        <end position="39"/>
    </location>
</feature>
<accession>A0ABV4WMY4</accession>
<gene>
    <name evidence="2" type="ORF">ACE1CA_18010</name>
</gene>
<proteinExistence type="predicted"/>
<evidence type="ECO:0000256" key="1">
    <source>
        <dbReference type="SAM" id="MobiDB-lite"/>
    </source>
</evidence>
<organism evidence="2 3">
    <name type="scientific">Floridaenema evergladense BLCC-F167</name>
    <dbReference type="NCBI Taxonomy" id="3153639"/>
    <lineage>
        <taxon>Bacteria</taxon>
        <taxon>Bacillati</taxon>
        <taxon>Cyanobacteriota</taxon>
        <taxon>Cyanophyceae</taxon>
        <taxon>Oscillatoriophycideae</taxon>
        <taxon>Aerosakkonematales</taxon>
        <taxon>Aerosakkonemataceae</taxon>
        <taxon>Floridanema</taxon>
        <taxon>Floridanema evergladense</taxon>
    </lineage>
</organism>
<evidence type="ECO:0000313" key="2">
    <source>
        <dbReference type="EMBL" id="MFB2836430.1"/>
    </source>
</evidence>
<dbReference type="EMBL" id="JBHFNT010000150">
    <property type="protein sequence ID" value="MFB2836430.1"/>
    <property type="molecule type" value="Genomic_DNA"/>
</dbReference>
<name>A0ABV4WMY4_9CYAN</name>
<dbReference type="InterPro" id="IPR010985">
    <property type="entry name" value="Ribbon_hlx_hlx"/>
</dbReference>
<dbReference type="Gene3D" id="1.10.1220.10">
    <property type="entry name" value="Met repressor-like"/>
    <property type="match status" value="1"/>
</dbReference>
<feature type="region of interest" description="Disordered" evidence="1">
    <location>
        <begin position="1"/>
        <end position="54"/>
    </location>
</feature>
<protein>
    <submittedName>
        <fullName evidence="2">Uncharacterized protein</fullName>
    </submittedName>
</protein>
<dbReference type="SUPFAM" id="SSF47598">
    <property type="entry name" value="Ribbon-helix-helix"/>
    <property type="match status" value="1"/>
</dbReference>
<dbReference type="Proteomes" id="UP001576780">
    <property type="component" value="Unassembled WGS sequence"/>
</dbReference>
<reference evidence="2 3" key="1">
    <citation type="submission" date="2024-09" db="EMBL/GenBank/DDBJ databases">
        <title>Floridaenema gen nov. (Aerosakkonemataceae, Aerosakkonematales ord. nov., Cyanobacteria) from benthic tropical and subtropical fresh waters, with the description of four new species.</title>
        <authorList>
            <person name="Moretto J.A."/>
            <person name="Berthold D.E."/>
            <person name="Lefler F.W."/>
            <person name="Huang I.-S."/>
            <person name="Laughinghouse H. IV."/>
        </authorList>
    </citation>
    <scope>NUCLEOTIDE SEQUENCE [LARGE SCALE GENOMIC DNA]</scope>
    <source>
        <strain evidence="2 3">BLCC-F167</strain>
    </source>
</reference>
<comment type="caution">
    <text evidence="2">The sequence shown here is derived from an EMBL/GenBank/DDBJ whole genome shotgun (WGS) entry which is preliminary data.</text>
</comment>
<evidence type="ECO:0000313" key="3">
    <source>
        <dbReference type="Proteomes" id="UP001576780"/>
    </source>
</evidence>
<dbReference type="RefSeq" id="WP_413278814.1">
    <property type="nucleotide sequence ID" value="NZ_JBHFNT010000150.1"/>
</dbReference>